<reference evidence="1" key="1">
    <citation type="journal article" date="2021" name="Proc. Natl. Acad. Sci. U.S.A.">
        <title>A Catalog of Tens of Thousands of Viruses from Human Metagenomes Reveals Hidden Associations with Chronic Diseases.</title>
        <authorList>
            <person name="Tisza M.J."/>
            <person name="Buck C.B."/>
        </authorList>
    </citation>
    <scope>NUCLEOTIDE SEQUENCE</scope>
    <source>
        <strain evidence="1">Ctpbe1</strain>
    </source>
</reference>
<sequence length="41" mass="4880">MLKNINNHKKVIDIQKCTLYKEWQLIANIAQLVELLICNRL</sequence>
<dbReference type="EMBL" id="BK015216">
    <property type="protein sequence ID" value="DAD96387.1"/>
    <property type="molecule type" value="Genomic_DNA"/>
</dbReference>
<protein>
    <submittedName>
        <fullName evidence="1">Uncharacterized protein</fullName>
    </submittedName>
</protein>
<accession>A0A8S5NQR0</accession>
<name>A0A8S5NQR0_9CAUD</name>
<evidence type="ECO:0000313" key="1">
    <source>
        <dbReference type="EMBL" id="DAD96387.1"/>
    </source>
</evidence>
<organism evidence="1">
    <name type="scientific">Siphoviridae sp. ctpbe1</name>
    <dbReference type="NCBI Taxonomy" id="2826466"/>
    <lineage>
        <taxon>Viruses</taxon>
        <taxon>Duplodnaviria</taxon>
        <taxon>Heunggongvirae</taxon>
        <taxon>Uroviricota</taxon>
        <taxon>Caudoviricetes</taxon>
    </lineage>
</organism>
<proteinExistence type="predicted"/>